<feature type="transmembrane region" description="Helical" evidence="1">
    <location>
        <begin position="37"/>
        <end position="58"/>
    </location>
</feature>
<feature type="transmembrane region" description="Helical" evidence="1">
    <location>
        <begin position="12"/>
        <end position="31"/>
    </location>
</feature>
<name>C7LYH5_ACIFD</name>
<organism evidence="2 3">
    <name type="scientific">Acidimicrobium ferrooxidans (strain DSM 10331 / JCM 15462 / NBRC 103882 / ICP)</name>
    <dbReference type="NCBI Taxonomy" id="525909"/>
    <lineage>
        <taxon>Bacteria</taxon>
        <taxon>Bacillati</taxon>
        <taxon>Actinomycetota</taxon>
        <taxon>Acidimicrobiia</taxon>
        <taxon>Acidimicrobiales</taxon>
        <taxon>Acidimicrobiaceae</taxon>
        <taxon>Acidimicrobium</taxon>
    </lineage>
</organism>
<reference evidence="2 3" key="1">
    <citation type="journal article" date="2009" name="Stand. Genomic Sci.">
        <title>Complete genome sequence of Acidimicrobium ferrooxidans type strain (ICP).</title>
        <authorList>
            <person name="Clum A."/>
            <person name="Nolan M."/>
            <person name="Lang E."/>
            <person name="Glavina Del Rio T."/>
            <person name="Tice H."/>
            <person name="Copeland A."/>
            <person name="Cheng J.F."/>
            <person name="Lucas S."/>
            <person name="Chen F."/>
            <person name="Bruce D."/>
            <person name="Goodwin L."/>
            <person name="Pitluck S."/>
            <person name="Ivanova N."/>
            <person name="Mavrommatis K."/>
            <person name="Mikhailova N."/>
            <person name="Pati A."/>
            <person name="Chen A."/>
            <person name="Palaniappan K."/>
            <person name="Goker M."/>
            <person name="Spring S."/>
            <person name="Land M."/>
            <person name="Hauser L."/>
            <person name="Chang Y.J."/>
            <person name="Jeffries C.C."/>
            <person name="Chain P."/>
            <person name="Bristow J."/>
            <person name="Eisen J.A."/>
            <person name="Markowitz V."/>
            <person name="Hugenholtz P."/>
            <person name="Kyrpides N.C."/>
            <person name="Klenk H.P."/>
            <person name="Lapidus A."/>
        </authorList>
    </citation>
    <scope>NUCLEOTIDE SEQUENCE [LARGE SCALE GENOMIC DNA]</scope>
    <source>
        <strain evidence="3">DSM 10331 / JCM 15462 / NBRC 103882 / ICP</strain>
    </source>
</reference>
<feature type="transmembrane region" description="Helical" evidence="1">
    <location>
        <begin position="88"/>
        <end position="110"/>
    </location>
</feature>
<accession>C7LYH5</accession>
<keyword evidence="1" id="KW-0812">Transmembrane</keyword>
<gene>
    <name evidence="2" type="ordered locus">Afer_0837</name>
</gene>
<dbReference type="EMBL" id="CP001631">
    <property type="protein sequence ID" value="ACU53783.1"/>
    <property type="molecule type" value="Genomic_DNA"/>
</dbReference>
<evidence type="ECO:0000313" key="3">
    <source>
        <dbReference type="Proteomes" id="UP000000771"/>
    </source>
</evidence>
<evidence type="ECO:0000256" key="1">
    <source>
        <dbReference type="SAM" id="Phobius"/>
    </source>
</evidence>
<protein>
    <submittedName>
        <fullName evidence="2">Uncharacterized protein</fullName>
    </submittedName>
</protein>
<dbReference type="AlphaFoldDB" id="C7LYH5"/>
<keyword evidence="1" id="KW-1133">Transmembrane helix</keyword>
<dbReference type="Proteomes" id="UP000000771">
    <property type="component" value="Chromosome"/>
</dbReference>
<dbReference type="KEGG" id="afo:Afer_0837"/>
<dbReference type="HOGENOM" id="CLU_2010294_0_0_11"/>
<sequence>MRELKLIDRSQPQTLVIASILLYLNALFTLFEMLFVGLSPLELLTMVVLPIVGAYGIANSRRIGYYLAIAAAAIPLLTYLYFGILGGIGTILSSGVIIIIFAIVPFALLLHPMSREYQRVWFH</sequence>
<feature type="transmembrane region" description="Helical" evidence="1">
    <location>
        <begin position="65"/>
        <end position="82"/>
    </location>
</feature>
<keyword evidence="3" id="KW-1185">Reference proteome</keyword>
<evidence type="ECO:0000313" key="2">
    <source>
        <dbReference type="EMBL" id="ACU53783.1"/>
    </source>
</evidence>
<dbReference type="OrthoDB" id="9992300at2"/>
<proteinExistence type="predicted"/>
<keyword evidence="1" id="KW-0472">Membrane</keyword>
<dbReference type="RefSeq" id="WP_015798272.1">
    <property type="nucleotide sequence ID" value="NC_013124.1"/>
</dbReference>